<dbReference type="AlphaFoldDB" id="A0AAD4IKJ1"/>
<feature type="region of interest" description="Disordered" evidence="1">
    <location>
        <begin position="1"/>
        <end position="38"/>
    </location>
</feature>
<feature type="region of interest" description="Disordered" evidence="1">
    <location>
        <begin position="47"/>
        <end position="66"/>
    </location>
</feature>
<sequence length="83" mass="8916">MSLPSSKTSPTDLPRYSTTAPPPYSTSDANSMISTKSTSKSILAKMLNRKSSEATPQSSSQIQKKIEENETRAAARAAYFSGL</sequence>
<name>A0AAD4IKJ1_9PLEO</name>
<accession>A0AAD4IKJ1</accession>
<feature type="compositionally biased region" description="Polar residues" evidence="1">
    <location>
        <begin position="1"/>
        <end position="32"/>
    </location>
</feature>
<evidence type="ECO:0000256" key="1">
    <source>
        <dbReference type="SAM" id="MobiDB-lite"/>
    </source>
</evidence>
<evidence type="ECO:0000313" key="3">
    <source>
        <dbReference type="Proteomes" id="UP001199106"/>
    </source>
</evidence>
<keyword evidence="3" id="KW-1185">Reference proteome</keyword>
<gene>
    <name evidence="2" type="ORF">G6011_01753</name>
</gene>
<proteinExistence type="predicted"/>
<dbReference type="EMBL" id="JAANER010000001">
    <property type="protein sequence ID" value="KAG9196632.1"/>
    <property type="molecule type" value="Genomic_DNA"/>
</dbReference>
<feature type="compositionally biased region" description="Polar residues" evidence="1">
    <location>
        <begin position="53"/>
        <end position="63"/>
    </location>
</feature>
<reference evidence="2" key="1">
    <citation type="submission" date="2021-07" db="EMBL/GenBank/DDBJ databases">
        <title>Genome Resource of American Ginseng Black Spot Pathogen Alternaria panax.</title>
        <authorList>
            <person name="Qiu C."/>
            <person name="Wang W."/>
            <person name="Liu Z."/>
        </authorList>
    </citation>
    <scope>NUCLEOTIDE SEQUENCE</scope>
    <source>
        <strain evidence="2">BNCC115425</strain>
    </source>
</reference>
<comment type="caution">
    <text evidence="2">The sequence shown here is derived from an EMBL/GenBank/DDBJ whole genome shotgun (WGS) entry which is preliminary data.</text>
</comment>
<dbReference type="Proteomes" id="UP001199106">
    <property type="component" value="Unassembled WGS sequence"/>
</dbReference>
<evidence type="ECO:0000313" key="2">
    <source>
        <dbReference type="EMBL" id="KAG9196632.1"/>
    </source>
</evidence>
<protein>
    <submittedName>
        <fullName evidence="2">Uncharacterized protein</fullName>
    </submittedName>
</protein>
<organism evidence="2 3">
    <name type="scientific">Alternaria panax</name>
    <dbReference type="NCBI Taxonomy" id="48097"/>
    <lineage>
        <taxon>Eukaryota</taxon>
        <taxon>Fungi</taxon>
        <taxon>Dikarya</taxon>
        <taxon>Ascomycota</taxon>
        <taxon>Pezizomycotina</taxon>
        <taxon>Dothideomycetes</taxon>
        <taxon>Pleosporomycetidae</taxon>
        <taxon>Pleosporales</taxon>
        <taxon>Pleosporineae</taxon>
        <taxon>Pleosporaceae</taxon>
        <taxon>Alternaria</taxon>
        <taxon>Alternaria sect. Panax</taxon>
    </lineage>
</organism>